<dbReference type="PROSITE" id="PS51257">
    <property type="entry name" value="PROKAR_LIPOPROTEIN"/>
    <property type="match status" value="1"/>
</dbReference>
<keyword evidence="1" id="KW-0732">Signal</keyword>
<organism evidence="3 4">
    <name type="scientific">Sphingorhabdus pulchriflava</name>
    <dbReference type="NCBI Taxonomy" id="2292257"/>
    <lineage>
        <taxon>Bacteria</taxon>
        <taxon>Pseudomonadati</taxon>
        <taxon>Pseudomonadota</taxon>
        <taxon>Alphaproteobacteria</taxon>
        <taxon>Sphingomonadales</taxon>
        <taxon>Sphingomonadaceae</taxon>
        <taxon>Sphingorhabdus</taxon>
    </lineage>
</organism>
<dbReference type="InterPro" id="IPR001279">
    <property type="entry name" value="Metallo-B-lactamas"/>
</dbReference>
<dbReference type="PANTHER" id="PTHR42951">
    <property type="entry name" value="METALLO-BETA-LACTAMASE DOMAIN-CONTAINING"/>
    <property type="match status" value="1"/>
</dbReference>
<evidence type="ECO:0000259" key="2">
    <source>
        <dbReference type="SMART" id="SM00849"/>
    </source>
</evidence>
<reference evidence="4" key="1">
    <citation type="submission" date="2018-08" db="EMBL/GenBank/DDBJ databases">
        <authorList>
            <person name="Kim S.-J."/>
            <person name="Jung G.-Y."/>
        </authorList>
    </citation>
    <scope>NUCLEOTIDE SEQUENCE [LARGE SCALE GENOMIC DNA]</scope>
    <source>
        <strain evidence="4">GY_G</strain>
    </source>
</reference>
<dbReference type="CDD" id="cd16315">
    <property type="entry name" value="EVM-1-like_MBL-B3"/>
    <property type="match status" value="1"/>
</dbReference>
<comment type="caution">
    <text evidence="3">The sequence shown here is derived from an EMBL/GenBank/DDBJ whole genome shotgun (WGS) entry which is preliminary data.</text>
</comment>
<dbReference type="PANTHER" id="PTHR42951:SF17">
    <property type="entry name" value="METALLO-BETA-LACTAMASE DOMAIN-CONTAINING PROTEIN"/>
    <property type="match status" value="1"/>
</dbReference>
<evidence type="ECO:0000256" key="1">
    <source>
        <dbReference type="SAM" id="SignalP"/>
    </source>
</evidence>
<dbReference type="InterPro" id="IPR050855">
    <property type="entry name" value="NDM-1-like"/>
</dbReference>
<sequence length="300" mass="31859">MFAKQFLTAGLAAALIAGCAPAQTPPTVAVAKFEPIAKACEGRDGWGDPAPPAHVYGNVYMVGTCGIVSLLITTPQGHFLIDGAIAEAAPGIVENIRKLGFDPKDVRYLLNTHEHFDHSGGLAGLKRMTGARMIARAEAKDALESGTVHPSDPQKGLFEPVEGVKVDQAIGDGETLKIGNQTLTAIASPGHSPGGTSWRWQSCDKGKCLNIVFADSLSAVSADDYHFNDHPEYVAPLRATIAKIAAFKDCDILITPHPSQSGFFERLVNEEPLIDTSACSTYAAGALERLENRLAKEKAK</sequence>
<dbReference type="NCBIfam" id="NF012229">
    <property type="entry name" value="bla_class_B_core"/>
    <property type="match status" value="1"/>
</dbReference>
<dbReference type="AlphaFoldDB" id="A0A371BHG7"/>
<evidence type="ECO:0000313" key="4">
    <source>
        <dbReference type="Proteomes" id="UP000263833"/>
    </source>
</evidence>
<feature type="signal peptide" evidence="1">
    <location>
        <begin position="1"/>
        <end position="22"/>
    </location>
</feature>
<dbReference type="OrthoDB" id="9773738at2"/>
<dbReference type="EMBL" id="QRGP01000001">
    <property type="protein sequence ID" value="RDV07035.1"/>
    <property type="molecule type" value="Genomic_DNA"/>
</dbReference>
<protein>
    <submittedName>
        <fullName evidence="3">Subclass B3 metallo-beta-lactamase</fullName>
    </submittedName>
</protein>
<dbReference type="NCBIfam" id="NF033105">
    <property type="entry name" value="bla_subclass_B3"/>
    <property type="match status" value="1"/>
</dbReference>
<proteinExistence type="predicted"/>
<feature type="domain" description="Metallo-beta-lactamase" evidence="2">
    <location>
        <begin position="66"/>
        <end position="257"/>
    </location>
</feature>
<dbReference type="Gene3D" id="3.60.15.10">
    <property type="entry name" value="Ribonuclease Z/Hydroxyacylglutathione hydrolase-like"/>
    <property type="match status" value="1"/>
</dbReference>
<name>A0A371BHG7_9SPHN</name>
<dbReference type="Proteomes" id="UP000263833">
    <property type="component" value="Unassembled WGS sequence"/>
</dbReference>
<dbReference type="Pfam" id="PF00753">
    <property type="entry name" value="Lactamase_B"/>
    <property type="match status" value="1"/>
</dbReference>
<accession>A0A371BHG7</accession>
<feature type="chain" id="PRO_5016862028" evidence="1">
    <location>
        <begin position="23"/>
        <end position="300"/>
    </location>
</feature>
<dbReference type="SMART" id="SM00849">
    <property type="entry name" value="Lactamase_B"/>
    <property type="match status" value="1"/>
</dbReference>
<dbReference type="SUPFAM" id="SSF56281">
    <property type="entry name" value="Metallo-hydrolase/oxidoreductase"/>
    <property type="match status" value="1"/>
</dbReference>
<dbReference type="RefSeq" id="WP_115548580.1">
    <property type="nucleotide sequence ID" value="NZ_QRGP01000001.1"/>
</dbReference>
<dbReference type="InterPro" id="IPR036866">
    <property type="entry name" value="RibonucZ/Hydroxyglut_hydro"/>
</dbReference>
<evidence type="ECO:0000313" key="3">
    <source>
        <dbReference type="EMBL" id="RDV07035.1"/>
    </source>
</evidence>
<gene>
    <name evidence="3" type="primary">bla</name>
    <name evidence="3" type="ORF">DXH95_06525</name>
</gene>
<keyword evidence="4" id="KW-1185">Reference proteome</keyword>